<dbReference type="InterPro" id="IPR010349">
    <property type="entry name" value="Asparaginase_II"/>
</dbReference>
<protein>
    <submittedName>
        <fullName evidence="1">Asparaginase</fullName>
    </submittedName>
</protein>
<accession>A0A8J2VBK2</accession>
<evidence type="ECO:0000313" key="1">
    <source>
        <dbReference type="EMBL" id="GGE06777.1"/>
    </source>
</evidence>
<comment type="caution">
    <text evidence="1">The sequence shown here is derived from an EMBL/GenBank/DDBJ whole genome shotgun (WGS) entry which is preliminary data.</text>
</comment>
<dbReference type="PANTHER" id="PTHR42110">
    <property type="entry name" value="L-ASPARAGINASE, PUTATIVE (AFU_ORTHOLOGUE AFUA_3G11890)-RELATED"/>
    <property type="match status" value="1"/>
</dbReference>
<name>A0A8J2VBK2_9BACL</name>
<sequence length="339" mass="37507">MNIIANVYRGGAVESSHSGHVAVVDVEGRLRYFYGDPYRMTYGRSVMKPIQAIPVITTGTAERFALDEADLALCCGSHSGDPRHRARVYDMLRRAGQKEAVLQCGTHVPRDTESYHRLIREQKPLTPVYSNCSGKHAGMVATAVHMGEDLATYHLLDHPVQRRILDMVAEMTRYPRKRISIGVDGCSVPAHRLPLFHLAWAYARLAAPRSISPGYVREAAVRIANAMTAQPEMVAGRGRYCTDLMEAFGGRIIGKLGAEAVYCVADREWGLGIAVKIEDGAERVLYTVVNEVLRQLRIGTDGALDRLAKYTAPDVKNMSGKAVGQIQADFMLRLAERKR</sequence>
<reference evidence="1" key="1">
    <citation type="journal article" date="2014" name="Int. J. Syst. Evol. Microbiol.">
        <title>Complete genome sequence of Corynebacterium casei LMG S-19264T (=DSM 44701T), isolated from a smear-ripened cheese.</title>
        <authorList>
            <consortium name="US DOE Joint Genome Institute (JGI-PGF)"/>
            <person name="Walter F."/>
            <person name="Albersmeier A."/>
            <person name="Kalinowski J."/>
            <person name="Ruckert C."/>
        </authorList>
    </citation>
    <scope>NUCLEOTIDE SEQUENCE</scope>
    <source>
        <strain evidence="1">CGMCC 1.15179</strain>
    </source>
</reference>
<reference evidence="1" key="2">
    <citation type="submission" date="2020-09" db="EMBL/GenBank/DDBJ databases">
        <authorList>
            <person name="Sun Q."/>
            <person name="Zhou Y."/>
        </authorList>
    </citation>
    <scope>NUCLEOTIDE SEQUENCE</scope>
    <source>
        <strain evidence="1">CGMCC 1.15179</strain>
    </source>
</reference>
<dbReference type="Pfam" id="PF06089">
    <property type="entry name" value="Asparaginase_II"/>
    <property type="match status" value="1"/>
</dbReference>
<dbReference type="EMBL" id="BMHQ01000002">
    <property type="protein sequence ID" value="GGE06777.1"/>
    <property type="molecule type" value="Genomic_DNA"/>
</dbReference>
<evidence type="ECO:0000313" key="2">
    <source>
        <dbReference type="Proteomes" id="UP000625210"/>
    </source>
</evidence>
<gene>
    <name evidence="1" type="ORF">GCM10011571_04910</name>
</gene>
<keyword evidence="2" id="KW-1185">Reference proteome</keyword>
<dbReference type="AlphaFoldDB" id="A0A8J2VBK2"/>
<dbReference type="PANTHER" id="PTHR42110:SF1">
    <property type="entry name" value="L-ASPARAGINASE, PUTATIVE (AFU_ORTHOLOGUE AFUA_3G11890)-RELATED"/>
    <property type="match status" value="1"/>
</dbReference>
<dbReference type="Proteomes" id="UP000625210">
    <property type="component" value="Unassembled WGS sequence"/>
</dbReference>
<proteinExistence type="predicted"/>
<organism evidence="1 2">
    <name type="scientific">Marinithermofilum abyssi</name>
    <dbReference type="NCBI Taxonomy" id="1571185"/>
    <lineage>
        <taxon>Bacteria</taxon>
        <taxon>Bacillati</taxon>
        <taxon>Bacillota</taxon>
        <taxon>Bacilli</taxon>
        <taxon>Bacillales</taxon>
        <taxon>Thermoactinomycetaceae</taxon>
        <taxon>Marinithermofilum</taxon>
    </lineage>
</organism>
<dbReference type="RefSeq" id="WP_188646343.1">
    <property type="nucleotide sequence ID" value="NZ_BMHQ01000002.1"/>
</dbReference>